<sequence>MQPSSKFSLKELPKTVPFATYRRRLFTDGGIKGSIVNGDKIEFEFSSGHHIVLATSYDYFDGCEHWIYLLSPAGEILDLVAMPNVFGFTQDVEVIGPEELSFGYFGTNDRWSLHVWEVGYWSFSLGMVCTKHGATCMDAEEHGIWARDARNGFSPSSWAPIRRA</sequence>
<keyword evidence="2" id="KW-1185">Reference proteome</keyword>
<reference evidence="1 2" key="1">
    <citation type="submission" date="2024-04" db="EMBL/GenBank/DDBJ databases">
        <title>Novel species of the genus Ideonella isolated from streams.</title>
        <authorList>
            <person name="Lu H."/>
        </authorList>
    </citation>
    <scope>NUCLEOTIDE SEQUENCE [LARGE SCALE GENOMIC DNA]</scope>
    <source>
        <strain evidence="1 2">DXS29W</strain>
    </source>
</reference>
<gene>
    <name evidence="1" type="ORF">AACH06_29755</name>
</gene>
<proteinExistence type="predicted"/>
<accession>A0ABU9BYF1</accession>
<dbReference type="RefSeq" id="WP_341429457.1">
    <property type="nucleotide sequence ID" value="NZ_JBBUTG010000052.1"/>
</dbReference>
<dbReference type="Proteomes" id="UP001371218">
    <property type="component" value="Unassembled WGS sequence"/>
</dbReference>
<comment type="caution">
    <text evidence="1">The sequence shown here is derived from an EMBL/GenBank/DDBJ whole genome shotgun (WGS) entry which is preliminary data.</text>
</comment>
<dbReference type="EMBL" id="JBBUTG010000052">
    <property type="protein sequence ID" value="MEK8035022.1"/>
    <property type="molecule type" value="Genomic_DNA"/>
</dbReference>
<evidence type="ECO:0000313" key="2">
    <source>
        <dbReference type="Proteomes" id="UP001371218"/>
    </source>
</evidence>
<organism evidence="1 2">
    <name type="scientific">Ideonella lacteola</name>
    <dbReference type="NCBI Taxonomy" id="2984193"/>
    <lineage>
        <taxon>Bacteria</taxon>
        <taxon>Pseudomonadati</taxon>
        <taxon>Pseudomonadota</taxon>
        <taxon>Betaproteobacteria</taxon>
        <taxon>Burkholderiales</taxon>
        <taxon>Sphaerotilaceae</taxon>
        <taxon>Ideonella</taxon>
    </lineage>
</organism>
<name>A0ABU9BYF1_9BURK</name>
<evidence type="ECO:0000313" key="1">
    <source>
        <dbReference type="EMBL" id="MEK8035022.1"/>
    </source>
</evidence>
<protein>
    <submittedName>
        <fullName evidence="1">Uncharacterized protein</fullName>
    </submittedName>
</protein>